<name>A0A419EU56_9BACT</name>
<organism evidence="2 3">
    <name type="scientific">Candidatus Abyssobacteria bacterium SURF_17</name>
    <dbReference type="NCBI Taxonomy" id="2093361"/>
    <lineage>
        <taxon>Bacteria</taxon>
        <taxon>Pseudomonadati</taxon>
        <taxon>Candidatus Hydrogenedentota</taxon>
        <taxon>Candidatus Abyssobacteria</taxon>
    </lineage>
</organism>
<reference evidence="2 3" key="1">
    <citation type="journal article" date="2017" name="ISME J.">
        <title>Energy and carbon metabolisms in a deep terrestrial subsurface fluid microbial community.</title>
        <authorList>
            <person name="Momper L."/>
            <person name="Jungbluth S.P."/>
            <person name="Lee M.D."/>
            <person name="Amend J.P."/>
        </authorList>
    </citation>
    <scope>NUCLEOTIDE SEQUENCE [LARGE SCALE GENOMIC DNA]</scope>
    <source>
        <strain evidence="2">SURF_17</strain>
    </source>
</reference>
<feature type="domain" description="Carboxymuconolactone decarboxylase-like" evidence="1">
    <location>
        <begin position="58"/>
        <end position="141"/>
    </location>
</feature>
<dbReference type="Gene3D" id="1.20.1290.10">
    <property type="entry name" value="AhpD-like"/>
    <property type="match status" value="1"/>
</dbReference>
<dbReference type="InterPro" id="IPR003779">
    <property type="entry name" value="CMD-like"/>
</dbReference>
<accession>A0A419EU56</accession>
<dbReference type="SUPFAM" id="SSF69118">
    <property type="entry name" value="AhpD-like"/>
    <property type="match status" value="1"/>
</dbReference>
<dbReference type="GO" id="GO:0051920">
    <property type="term" value="F:peroxiredoxin activity"/>
    <property type="evidence" value="ECO:0007669"/>
    <property type="project" value="InterPro"/>
</dbReference>
<dbReference type="InterPro" id="IPR029032">
    <property type="entry name" value="AhpD-like"/>
</dbReference>
<dbReference type="Proteomes" id="UP000285961">
    <property type="component" value="Unassembled WGS sequence"/>
</dbReference>
<comment type="caution">
    <text evidence="2">The sequence shown here is derived from an EMBL/GenBank/DDBJ whole genome shotgun (WGS) entry which is preliminary data.</text>
</comment>
<protein>
    <submittedName>
        <fullName evidence="2">Carboxymuconolactone decarboxylase family protein</fullName>
    </submittedName>
</protein>
<dbReference type="EMBL" id="QZKI01000101">
    <property type="protein sequence ID" value="RJP67681.1"/>
    <property type="molecule type" value="Genomic_DNA"/>
</dbReference>
<proteinExistence type="predicted"/>
<gene>
    <name evidence="2" type="ORF">C4532_14290</name>
</gene>
<dbReference type="Pfam" id="PF02627">
    <property type="entry name" value="CMD"/>
    <property type="match status" value="1"/>
</dbReference>
<dbReference type="PANTHER" id="PTHR33570:SF2">
    <property type="entry name" value="CARBOXYMUCONOLACTONE DECARBOXYLASE-LIKE DOMAIN-CONTAINING PROTEIN"/>
    <property type="match status" value="1"/>
</dbReference>
<sequence length="152" mass="17008">MKAIEKRPINKIDQVDHAITKELTMEEKIDDVVRKTAKERMTESRVANLQDLMNFFDPELAADIGNFVLGKLYSRSVIPWKTRQLCAVAALSVLYRPEQLRGHITYALQAGVTKEEIGEAIVQMAIYGGFPAAIEALKVAKQVIEDYQNTGG</sequence>
<evidence type="ECO:0000313" key="3">
    <source>
        <dbReference type="Proteomes" id="UP000285961"/>
    </source>
</evidence>
<dbReference type="PANTHER" id="PTHR33570">
    <property type="entry name" value="4-CARBOXYMUCONOLACTONE DECARBOXYLASE FAMILY PROTEIN"/>
    <property type="match status" value="1"/>
</dbReference>
<dbReference type="AlphaFoldDB" id="A0A419EU56"/>
<evidence type="ECO:0000259" key="1">
    <source>
        <dbReference type="Pfam" id="PF02627"/>
    </source>
</evidence>
<dbReference type="InterPro" id="IPR052512">
    <property type="entry name" value="4CMD/NDH-1_regulator"/>
</dbReference>
<evidence type="ECO:0000313" key="2">
    <source>
        <dbReference type="EMBL" id="RJP67681.1"/>
    </source>
</evidence>